<keyword evidence="5 7" id="KW-0472">Membrane</keyword>
<evidence type="ECO:0000256" key="7">
    <source>
        <dbReference type="HAMAP-Rule" id="MF_00599"/>
    </source>
</evidence>
<evidence type="ECO:0000313" key="9">
    <source>
        <dbReference type="Proteomes" id="UP000198862"/>
    </source>
</evidence>
<gene>
    <name evidence="7" type="primary">ftsB</name>
    <name evidence="8" type="ORF">SAMN02745724_00305</name>
</gene>
<keyword evidence="9" id="KW-1185">Reference proteome</keyword>
<dbReference type="PANTHER" id="PTHR37485">
    <property type="entry name" value="CELL DIVISION PROTEIN FTSB"/>
    <property type="match status" value="1"/>
</dbReference>
<protein>
    <recommendedName>
        <fullName evidence="7">Cell division protein FtsB</fullName>
    </recommendedName>
</protein>
<evidence type="ECO:0000256" key="1">
    <source>
        <dbReference type="ARBA" id="ARBA00022475"/>
    </source>
</evidence>
<keyword evidence="7" id="KW-0997">Cell inner membrane</keyword>
<comment type="similarity">
    <text evidence="7">Belongs to the FtsB family.</text>
</comment>
<comment type="function">
    <text evidence="7">Essential cell division protein. May link together the upstream cell division proteins, which are predominantly cytoplasmic, with the downstream cell division proteins, which are predominantly periplasmic.</text>
</comment>
<keyword evidence="3 7" id="KW-0812">Transmembrane</keyword>
<feature type="topological domain" description="Periplasmic" evidence="7">
    <location>
        <begin position="22"/>
        <end position="96"/>
    </location>
</feature>
<evidence type="ECO:0000256" key="5">
    <source>
        <dbReference type="ARBA" id="ARBA00023136"/>
    </source>
</evidence>
<sequence>MRLFQIGLLCLFLFLQYKLWFGHNSVRDYTRLQIAVKKHQKINDKLIKRNKLLTADIKDLKTGLEGVEERARNELGLIKPGETFFRLLPKKQLTKN</sequence>
<evidence type="ECO:0000256" key="3">
    <source>
        <dbReference type="ARBA" id="ARBA00022692"/>
    </source>
</evidence>
<keyword evidence="2 7" id="KW-0132">Cell division</keyword>
<dbReference type="GO" id="GO:0032153">
    <property type="term" value="C:cell division site"/>
    <property type="evidence" value="ECO:0007669"/>
    <property type="project" value="UniProtKB-UniRule"/>
</dbReference>
<dbReference type="RefSeq" id="WP_091979173.1">
    <property type="nucleotide sequence ID" value="NZ_FOLO01000002.1"/>
</dbReference>
<keyword evidence="6 7" id="KW-0131">Cell cycle</keyword>
<dbReference type="InterPro" id="IPR023081">
    <property type="entry name" value="Cell_div_FtsB"/>
</dbReference>
<accession>A0A1I1EJ29</accession>
<organism evidence="8 9">
    <name type="scientific">Pseudoalteromonas denitrificans DSM 6059</name>
    <dbReference type="NCBI Taxonomy" id="1123010"/>
    <lineage>
        <taxon>Bacteria</taxon>
        <taxon>Pseudomonadati</taxon>
        <taxon>Pseudomonadota</taxon>
        <taxon>Gammaproteobacteria</taxon>
        <taxon>Alteromonadales</taxon>
        <taxon>Pseudoalteromonadaceae</taxon>
        <taxon>Pseudoalteromonas</taxon>
    </lineage>
</organism>
<dbReference type="NCBIfam" id="NF002058">
    <property type="entry name" value="PRK00888.1"/>
    <property type="match status" value="1"/>
</dbReference>
<dbReference type="Pfam" id="PF04977">
    <property type="entry name" value="DivIC"/>
    <property type="match status" value="1"/>
</dbReference>
<keyword evidence="4 7" id="KW-1133">Transmembrane helix</keyword>
<evidence type="ECO:0000256" key="2">
    <source>
        <dbReference type="ARBA" id="ARBA00022618"/>
    </source>
</evidence>
<evidence type="ECO:0000313" key="8">
    <source>
        <dbReference type="EMBL" id="SFB87104.1"/>
    </source>
</evidence>
<feature type="topological domain" description="Cytoplasmic" evidence="7">
    <location>
        <begin position="1"/>
        <end position="3"/>
    </location>
</feature>
<dbReference type="PANTHER" id="PTHR37485:SF1">
    <property type="entry name" value="CELL DIVISION PROTEIN FTSB"/>
    <property type="match status" value="1"/>
</dbReference>
<dbReference type="InterPro" id="IPR007060">
    <property type="entry name" value="FtsL/DivIC"/>
</dbReference>
<dbReference type="Proteomes" id="UP000198862">
    <property type="component" value="Unassembled WGS sequence"/>
</dbReference>
<dbReference type="EMBL" id="FOLO01000002">
    <property type="protein sequence ID" value="SFB87104.1"/>
    <property type="molecule type" value="Genomic_DNA"/>
</dbReference>
<dbReference type="GO" id="GO:0005886">
    <property type="term" value="C:plasma membrane"/>
    <property type="evidence" value="ECO:0007669"/>
    <property type="project" value="UniProtKB-SubCell"/>
</dbReference>
<name>A0A1I1EJ29_9GAMM</name>
<comment type="subcellular location">
    <subcellularLocation>
        <location evidence="7">Cell inner membrane</location>
        <topology evidence="7">Single-pass type II membrane protein</topology>
    </subcellularLocation>
    <text evidence="7">Localizes to the division septum.</text>
</comment>
<dbReference type="HAMAP" id="MF_00599">
    <property type="entry name" value="FtsB"/>
    <property type="match status" value="1"/>
</dbReference>
<dbReference type="AlphaFoldDB" id="A0A1I1EJ29"/>
<dbReference type="GO" id="GO:0043093">
    <property type="term" value="P:FtsZ-dependent cytokinesis"/>
    <property type="evidence" value="ECO:0007669"/>
    <property type="project" value="UniProtKB-UniRule"/>
</dbReference>
<keyword evidence="1 7" id="KW-1003">Cell membrane</keyword>
<comment type="subunit">
    <text evidence="7">Part of a complex composed of FtsB, FtsL and FtsQ.</text>
</comment>
<dbReference type="GO" id="GO:0030428">
    <property type="term" value="C:cell septum"/>
    <property type="evidence" value="ECO:0007669"/>
    <property type="project" value="TreeGrafter"/>
</dbReference>
<dbReference type="OrthoDB" id="7061211at2"/>
<evidence type="ECO:0000256" key="4">
    <source>
        <dbReference type="ARBA" id="ARBA00022989"/>
    </source>
</evidence>
<evidence type="ECO:0000256" key="6">
    <source>
        <dbReference type="ARBA" id="ARBA00023306"/>
    </source>
</evidence>
<dbReference type="STRING" id="1123010.SAMN02745724_00305"/>
<proteinExistence type="inferred from homology"/>
<reference evidence="8 9" key="1">
    <citation type="submission" date="2016-10" db="EMBL/GenBank/DDBJ databases">
        <authorList>
            <person name="de Groot N.N."/>
        </authorList>
    </citation>
    <scope>NUCLEOTIDE SEQUENCE [LARGE SCALE GENOMIC DNA]</scope>
    <source>
        <strain evidence="8 9">DSM 6059</strain>
    </source>
</reference>